<dbReference type="GO" id="GO:0016763">
    <property type="term" value="F:pentosyltransferase activity"/>
    <property type="evidence" value="ECO:0007669"/>
    <property type="project" value="TreeGrafter"/>
</dbReference>
<evidence type="ECO:0000259" key="9">
    <source>
        <dbReference type="Pfam" id="PF13231"/>
    </source>
</evidence>
<keyword evidence="4 10" id="KW-0808">Transferase</keyword>
<sequence length="535" mass="59384">MPTFPAQPSPANKSIALCVLFPVFFLAILVSHFTLLRLPYFWDEGGYYVPAALDFFRTGTLIPQSTVTNAHPPLPTIVMAGWWKIFGFHILATRVLVCLFAAAALLAVFRLTRTLLGEKAAWVATLLTAIYPVWFAQSTLAHADIFAAAFTLWAIALYLEPSEDRPQLKVAALFSLAALSKETAIVTPLALAIYELSLALRASRNRAVPKIPATKHLKSFAALSAPVLPLLTWYGYHRFKTGFIFGNPEFLRYNATANLSAYRIFLCLYHRIVHLTLHMNMFVAVACAIAAILMPAIAPRARLSHPVVTAISVILAANLLEFSILGGALLTRYLLPMYPLVILICVAIWQSHMARLQWFWLAGLTAVAFLAGIWINPPYAFAPEDNLTYRDMIVVHQQAIDFLQAHYPEATVLTAWPAAAEISRPDLGYTTHPYKFVAIENFSLIQIQRAASDPSGYDTALLFATKWAPPQNALSLSRHNSANDAKYFDFHLDLLPNEAAAILHGEVVWKTSRGGEWAAILHFPRIVDARLNPPR</sequence>
<dbReference type="EMBL" id="JACHIP010000001">
    <property type="protein sequence ID" value="MBB5056077.1"/>
    <property type="molecule type" value="Genomic_DNA"/>
</dbReference>
<dbReference type="AlphaFoldDB" id="A0A7W7ZA94"/>
<feature type="transmembrane region" description="Helical" evidence="8">
    <location>
        <begin position="140"/>
        <end position="159"/>
    </location>
</feature>
<keyword evidence="3" id="KW-0328">Glycosyltransferase</keyword>
<accession>A0A7W7ZA94</accession>
<keyword evidence="6 8" id="KW-1133">Transmembrane helix</keyword>
<evidence type="ECO:0000256" key="3">
    <source>
        <dbReference type="ARBA" id="ARBA00022676"/>
    </source>
</evidence>
<gene>
    <name evidence="10" type="ORF">HDF16_000746</name>
</gene>
<dbReference type="InterPro" id="IPR038731">
    <property type="entry name" value="RgtA/B/C-like"/>
</dbReference>
<keyword evidence="2" id="KW-1003">Cell membrane</keyword>
<comment type="caution">
    <text evidence="10">The sequence shown here is derived from an EMBL/GenBank/DDBJ whole genome shotgun (WGS) entry which is preliminary data.</text>
</comment>
<feature type="transmembrane region" description="Helical" evidence="8">
    <location>
        <begin position="333"/>
        <end position="352"/>
    </location>
</feature>
<proteinExistence type="predicted"/>
<comment type="subcellular location">
    <subcellularLocation>
        <location evidence="1">Cell membrane</location>
        <topology evidence="1">Multi-pass membrane protein</topology>
    </subcellularLocation>
</comment>
<evidence type="ECO:0000256" key="1">
    <source>
        <dbReference type="ARBA" id="ARBA00004651"/>
    </source>
</evidence>
<feature type="domain" description="Glycosyltransferase RgtA/B/C/D-like" evidence="9">
    <location>
        <begin position="71"/>
        <end position="201"/>
    </location>
</feature>
<evidence type="ECO:0000256" key="4">
    <source>
        <dbReference type="ARBA" id="ARBA00022679"/>
    </source>
</evidence>
<evidence type="ECO:0000256" key="8">
    <source>
        <dbReference type="SAM" id="Phobius"/>
    </source>
</evidence>
<dbReference type="GO" id="GO:0005886">
    <property type="term" value="C:plasma membrane"/>
    <property type="evidence" value="ECO:0007669"/>
    <property type="project" value="UniProtKB-SubCell"/>
</dbReference>
<dbReference type="PANTHER" id="PTHR33908">
    <property type="entry name" value="MANNOSYLTRANSFERASE YKCB-RELATED"/>
    <property type="match status" value="1"/>
</dbReference>
<name>A0A7W7ZA94_9BACT</name>
<evidence type="ECO:0000313" key="11">
    <source>
        <dbReference type="Proteomes" id="UP000540989"/>
    </source>
</evidence>
<dbReference type="RefSeq" id="WP_184213773.1">
    <property type="nucleotide sequence ID" value="NZ_JACHIP010000001.1"/>
</dbReference>
<dbReference type="Proteomes" id="UP000540989">
    <property type="component" value="Unassembled WGS sequence"/>
</dbReference>
<keyword evidence="5 8" id="KW-0812">Transmembrane</keyword>
<evidence type="ECO:0000256" key="6">
    <source>
        <dbReference type="ARBA" id="ARBA00022989"/>
    </source>
</evidence>
<dbReference type="Pfam" id="PF13231">
    <property type="entry name" value="PMT_2"/>
    <property type="match status" value="1"/>
</dbReference>
<feature type="transmembrane region" description="Helical" evidence="8">
    <location>
        <begin position="303"/>
        <end position="321"/>
    </location>
</feature>
<dbReference type="PANTHER" id="PTHR33908:SF11">
    <property type="entry name" value="MEMBRANE PROTEIN"/>
    <property type="match status" value="1"/>
</dbReference>
<feature type="transmembrane region" description="Helical" evidence="8">
    <location>
        <begin position="116"/>
        <end position="134"/>
    </location>
</feature>
<keyword evidence="11" id="KW-1185">Reference proteome</keyword>
<feature type="transmembrane region" description="Helical" evidence="8">
    <location>
        <begin position="358"/>
        <end position="382"/>
    </location>
</feature>
<reference evidence="10 11" key="1">
    <citation type="submission" date="2020-08" db="EMBL/GenBank/DDBJ databases">
        <title>Genomic Encyclopedia of Type Strains, Phase IV (KMG-V): Genome sequencing to study the core and pangenomes of soil and plant-associated prokaryotes.</title>
        <authorList>
            <person name="Whitman W."/>
        </authorList>
    </citation>
    <scope>NUCLEOTIDE SEQUENCE [LARGE SCALE GENOMIC DNA]</scope>
    <source>
        <strain evidence="10 11">M8UP14</strain>
    </source>
</reference>
<protein>
    <submittedName>
        <fullName evidence="10">4-amino-4-deoxy-L-arabinose transferase-like glycosyltransferase</fullName>
    </submittedName>
</protein>
<feature type="transmembrane region" description="Helical" evidence="8">
    <location>
        <begin position="15"/>
        <end position="35"/>
    </location>
</feature>
<evidence type="ECO:0000256" key="2">
    <source>
        <dbReference type="ARBA" id="ARBA00022475"/>
    </source>
</evidence>
<feature type="transmembrane region" description="Helical" evidence="8">
    <location>
        <begin position="272"/>
        <end position="297"/>
    </location>
</feature>
<evidence type="ECO:0000256" key="5">
    <source>
        <dbReference type="ARBA" id="ARBA00022692"/>
    </source>
</evidence>
<organism evidence="10 11">
    <name type="scientific">Granulicella aggregans</name>
    <dbReference type="NCBI Taxonomy" id="474949"/>
    <lineage>
        <taxon>Bacteria</taxon>
        <taxon>Pseudomonadati</taxon>
        <taxon>Acidobacteriota</taxon>
        <taxon>Terriglobia</taxon>
        <taxon>Terriglobales</taxon>
        <taxon>Acidobacteriaceae</taxon>
        <taxon>Granulicella</taxon>
    </lineage>
</organism>
<keyword evidence="7 8" id="KW-0472">Membrane</keyword>
<feature type="transmembrane region" description="Helical" evidence="8">
    <location>
        <begin position="85"/>
        <end position="109"/>
    </location>
</feature>
<dbReference type="GO" id="GO:0009103">
    <property type="term" value="P:lipopolysaccharide biosynthetic process"/>
    <property type="evidence" value="ECO:0007669"/>
    <property type="project" value="UniProtKB-ARBA"/>
</dbReference>
<dbReference type="InterPro" id="IPR050297">
    <property type="entry name" value="LipidA_mod_glycosyltrf_83"/>
</dbReference>
<evidence type="ECO:0000313" key="10">
    <source>
        <dbReference type="EMBL" id="MBB5056077.1"/>
    </source>
</evidence>
<evidence type="ECO:0000256" key="7">
    <source>
        <dbReference type="ARBA" id="ARBA00023136"/>
    </source>
</evidence>